<sequence>MKLSKQEQTVIIGQLINVIGVGLAKQRIDPQKLEKAVAMHNEISDDMTPKQTRETLISVLDKTIDEFLKA</sequence>
<evidence type="ECO:0000313" key="1">
    <source>
        <dbReference type="EMBL" id="PEM73247.1"/>
    </source>
</evidence>
<dbReference type="Proteomes" id="UP000219775">
    <property type="component" value="Unassembled WGS sequence"/>
</dbReference>
<name>A0A2B4NKE1_9BACI</name>
<reference evidence="1 2" key="1">
    <citation type="submission" date="2017-09" db="EMBL/GenBank/DDBJ databases">
        <title>Large-scale bioinformatics analysis of Bacillus genomes uncovers conserved roles of natural products in bacterial physiology.</title>
        <authorList>
            <consortium name="Agbiome Team Llc"/>
            <person name="Bleich R.M."/>
            <person name="Grubbs K.J."/>
            <person name="Santa Maria K.C."/>
            <person name="Allen S.E."/>
            <person name="Farag S."/>
            <person name="Shank E.A."/>
            <person name="Bowers A."/>
        </authorList>
    </citation>
    <scope>NUCLEOTIDE SEQUENCE [LARGE SCALE GENOMIC DNA]</scope>
    <source>
        <strain evidence="1 2">AFS009893</strain>
    </source>
</reference>
<comment type="caution">
    <text evidence="1">The sequence shown here is derived from an EMBL/GenBank/DDBJ whole genome shotgun (WGS) entry which is preliminary data.</text>
</comment>
<evidence type="ECO:0000313" key="2">
    <source>
        <dbReference type="Proteomes" id="UP000219775"/>
    </source>
</evidence>
<organism evidence="1 2">
    <name type="scientific">Bacillus pseudomycoides</name>
    <dbReference type="NCBI Taxonomy" id="64104"/>
    <lineage>
        <taxon>Bacteria</taxon>
        <taxon>Bacillati</taxon>
        <taxon>Bacillota</taxon>
        <taxon>Bacilli</taxon>
        <taxon>Bacillales</taxon>
        <taxon>Bacillaceae</taxon>
        <taxon>Bacillus</taxon>
        <taxon>Bacillus cereus group</taxon>
    </lineage>
</organism>
<dbReference type="RefSeq" id="WP_098128800.1">
    <property type="nucleotide sequence ID" value="NZ_NUBT01000058.1"/>
</dbReference>
<proteinExistence type="predicted"/>
<dbReference type="EMBL" id="NUDP01000005">
    <property type="protein sequence ID" value="PEM73247.1"/>
    <property type="molecule type" value="Genomic_DNA"/>
</dbReference>
<gene>
    <name evidence="1" type="ORF">CN613_01960</name>
</gene>
<protein>
    <recommendedName>
        <fullName evidence="3">Phage protein</fullName>
    </recommendedName>
</protein>
<dbReference type="AlphaFoldDB" id="A0A2B4NKE1"/>
<evidence type="ECO:0008006" key="3">
    <source>
        <dbReference type="Google" id="ProtNLM"/>
    </source>
</evidence>
<accession>A0A2B4NKE1</accession>